<evidence type="ECO:0000256" key="1">
    <source>
        <dbReference type="SAM" id="Phobius"/>
    </source>
</evidence>
<gene>
    <name evidence="2" type="ORF">GPM918_LOCUS42857</name>
    <name evidence="3" type="ORF">SRO942_LOCUS44200</name>
</gene>
<dbReference type="PROSITE" id="PS00175">
    <property type="entry name" value="PG_MUTASE"/>
    <property type="match status" value="1"/>
</dbReference>
<dbReference type="InterPro" id="IPR013078">
    <property type="entry name" value="His_Pase_superF_clade-1"/>
</dbReference>
<sequence>MSYDNYYYILTFIILTVIFIYSNLFDFLLLYFNHRLDHFKKNRRPYRIILVRHGESQGNLDTSIYARLPDPQVSLTDTGVEQAYNVGKQLKEIIKDGTVYVYLSPYTRSKRTYEAIS</sequence>
<keyword evidence="4" id="KW-1185">Reference proteome</keyword>
<feature type="transmembrane region" description="Helical" evidence="1">
    <location>
        <begin position="6"/>
        <end position="32"/>
    </location>
</feature>
<reference evidence="2" key="1">
    <citation type="submission" date="2021-02" db="EMBL/GenBank/DDBJ databases">
        <authorList>
            <person name="Nowell W R."/>
        </authorList>
    </citation>
    <scope>NUCLEOTIDE SEQUENCE</scope>
</reference>
<dbReference type="InterPro" id="IPR052765">
    <property type="entry name" value="PGM-Related"/>
</dbReference>
<accession>A0A816BH30</accession>
<comment type="caution">
    <text evidence="2">The sequence shown here is derived from an EMBL/GenBank/DDBJ whole genome shotgun (WGS) entry which is preliminary data.</text>
</comment>
<dbReference type="InterPro" id="IPR001345">
    <property type="entry name" value="PG/BPGM_mutase_AS"/>
</dbReference>
<dbReference type="SUPFAM" id="SSF53254">
    <property type="entry name" value="Phosphoglycerate mutase-like"/>
    <property type="match status" value="1"/>
</dbReference>
<dbReference type="Gene3D" id="3.40.50.1240">
    <property type="entry name" value="Phosphoglycerate mutase-like"/>
    <property type="match status" value="1"/>
</dbReference>
<keyword evidence="1" id="KW-0812">Transmembrane</keyword>
<dbReference type="EMBL" id="CAJOBC010103828">
    <property type="protein sequence ID" value="CAF4488360.1"/>
    <property type="molecule type" value="Genomic_DNA"/>
</dbReference>
<dbReference type="Proteomes" id="UP000663829">
    <property type="component" value="Unassembled WGS sequence"/>
</dbReference>
<evidence type="ECO:0008006" key="5">
    <source>
        <dbReference type="Google" id="ProtNLM"/>
    </source>
</evidence>
<keyword evidence="1" id="KW-1133">Transmembrane helix</keyword>
<feature type="non-terminal residue" evidence="2">
    <location>
        <position position="117"/>
    </location>
</feature>
<keyword evidence="1" id="KW-0472">Membrane</keyword>
<evidence type="ECO:0000313" key="2">
    <source>
        <dbReference type="EMBL" id="CAF1607596.1"/>
    </source>
</evidence>
<protein>
    <recommendedName>
        <fullName evidence="5">Phosphoglycerate mutase</fullName>
    </recommendedName>
</protein>
<dbReference type="Pfam" id="PF00300">
    <property type="entry name" value="His_Phos_1"/>
    <property type="match status" value="1"/>
</dbReference>
<organism evidence="2 4">
    <name type="scientific">Didymodactylos carnosus</name>
    <dbReference type="NCBI Taxonomy" id="1234261"/>
    <lineage>
        <taxon>Eukaryota</taxon>
        <taxon>Metazoa</taxon>
        <taxon>Spiralia</taxon>
        <taxon>Gnathifera</taxon>
        <taxon>Rotifera</taxon>
        <taxon>Eurotatoria</taxon>
        <taxon>Bdelloidea</taxon>
        <taxon>Philodinida</taxon>
        <taxon>Philodinidae</taxon>
        <taxon>Didymodactylos</taxon>
    </lineage>
</organism>
<dbReference type="OrthoDB" id="10261749at2759"/>
<dbReference type="Proteomes" id="UP000681722">
    <property type="component" value="Unassembled WGS sequence"/>
</dbReference>
<proteinExistence type="predicted"/>
<dbReference type="InterPro" id="IPR029033">
    <property type="entry name" value="His_PPase_superfam"/>
</dbReference>
<dbReference type="CDD" id="cd07067">
    <property type="entry name" value="HP_PGM_like"/>
    <property type="match status" value="1"/>
</dbReference>
<dbReference type="PANTHER" id="PTHR46192">
    <property type="entry name" value="BROAD-RANGE ACID PHOSPHATASE DET1"/>
    <property type="match status" value="1"/>
</dbReference>
<evidence type="ECO:0000313" key="3">
    <source>
        <dbReference type="EMBL" id="CAF4488360.1"/>
    </source>
</evidence>
<evidence type="ECO:0000313" key="4">
    <source>
        <dbReference type="Proteomes" id="UP000663829"/>
    </source>
</evidence>
<dbReference type="GO" id="GO:0003824">
    <property type="term" value="F:catalytic activity"/>
    <property type="evidence" value="ECO:0007669"/>
    <property type="project" value="InterPro"/>
</dbReference>
<dbReference type="EMBL" id="CAJNOQ010037204">
    <property type="protein sequence ID" value="CAF1607596.1"/>
    <property type="molecule type" value="Genomic_DNA"/>
</dbReference>
<dbReference type="AlphaFoldDB" id="A0A816BH30"/>
<name>A0A816BH30_9BILA</name>